<name>A0ABT8NE37_9BACL</name>
<dbReference type="InterPro" id="IPR020843">
    <property type="entry name" value="ER"/>
</dbReference>
<dbReference type="EMBL" id="JAUJWU010000003">
    <property type="protein sequence ID" value="MDN7246162.1"/>
    <property type="molecule type" value="Genomic_DNA"/>
</dbReference>
<proteinExistence type="predicted"/>
<dbReference type="InterPro" id="IPR051603">
    <property type="entry name" value="Zinc-ADH_QOR/CCCR"/>
</dbReference>
<evidence type="ECO:0000256" key="1">
    <source>
        <dbReference type="ARBA" id="ARBA00022857"/>
    </source>
</evidence>
<dbReference type="InterPro" id="IPR013149">
    <property type="entry name" value="ADH-like_C"/>
</dbReference>
<evidence type="ECO:0000313" key="4">
    <source>
        <dbReference type="Proteomes" id="UP001172142"/>
    </source>
</evidence>
<protein>
    <submittedName>
        <fullName evidence="3">Zinc-binding dehydrogenase</fullName>
    </submittedName>
</protein>
<organism evidence="3 4">
    <name type="scientific">Planococcus shenhongbingii</name>
    <dbReference type="NCBI Taxonomy" id="3058398"/>
    <lineage>
        <taxon>Bacteria</taxon>
        <taxon>Bacillati</taxon>
        <taxon>Bacillota</taxon>
        <taxon>Bacilli</taxon>
        <taxon>Bacillales</taxon>
        <taxon>Caryophanaceae</taxon>
        <taxon>Planococcus</taxon>
    </lineage>
</organism>
<dbReference type="PANTHER" id="PTHR44154">
    <property type="entry name" value="QUINONE OXIDOREDUCTASE"/>
    <property type="match status" value="1"/>
</dbReference>
<dbReference type="SMART" id="SM00829">
    <property type="entry name" value="PKS_ER"/>
    <property type="match status" value="1"/>
</dbReference>
<dbReference type="Pfam" id="PF00107">
    <property type="entry name" value="ADH_zinc_N"/>
    <property type="match status" value="1"/>
</dbReference>
<accession>A0ABT8NE37</accession>
<dbReference type="Pfam" id="PF08240">
    <property type="entry name" value="ADH_N"/>
    <property type="match status" value="1"/>
</dbReference>
<evidence type="ECO:0000313" key="3">
    <source>
        <dbReference type="EMBL" id="MDN7246162.1"/>
    </source>
</evidence>
<gene>
    <name evidence="3" type="ORF">QWY13_11765</name>
</gene>
<comment type="caution">
    <text evidence="3">The sequence shown here is derived from an EMBL/GenBank/DDBJ whole genome shotgun (WGS) entry which is preliminary data.</text>
</comment>
<dbReference type="Proteomes" id="UP001172142">
    <property type="component" value="Unassembled WGS sequence"/>
</dbReference>
<keyword evidence="4" id="KW-1185">Reference proteome</keyword>
<keyword evidence="1" id="KW-0521">NADP</keyword>
<reference evidence="3 4" key="1">
    <citation type="submission" date="2023-07" db="EMBL/GenBank/DDBJ databases">
        <title>Novel species in genus Planococcus.</title>
        <authorList>
            <person name="Ning S."/>
        </authorList>
    </citation>
    <scope>NUCLEOTIDE SEQUENCE [LARGE SCALE GENOMIC DNA]</scope>
    <source>
        <strain evidence="3 4">N017</strain>
    </source>
</reference>
<dbReference type="RefSeq" id="WP_301856755.1">
    <property type="nucleotide sequence ID" value="NZ_JAUJWU010000003.1"/>
</dbReference>
<evidence type="ECO:0000259" key="2">
    <source>
        <dbReference type="SMART" id="SM00829"/>
    </source>
</evidence>
<dbReference type="SUPFAM" id="SSF50129">
    <property type="entry name" value="GroES-like"/>
    <property type="match status" value="1"/>
</dbReference>
<dbReference type="Gene3D" id="3.90.180.10">
    <property type="entry name" value="Medium-chain alcohol dehydrogenases, catalytic domain"/>
    <property type="match status" value="1"/>
</dbReference>
<dbReference type="PANTHER" id="PTHR44154:SF1">
    <property type="entry name" value="QUINONE OXIDOREDUCTASE"/>
    <property type="match status" value="1"/>
</dbReference>
<sequence length="369" mass="40077">MASNQYESFSKESEVPATMRAVVIREHGGPEKLSIENVPPPVPNQGEVLIKVEVTALNHLDVFVREGLKGPGVHPIHLPHVSGVDIVGRIVKYGKDKPMHRELPEIGDRVVINPAIGCNECRWCRMGEPSMCPNYTILGEHSWGGLAEYVAAPARNIMKVPDHISSELAAAVPVAYTTAWRGVMTVAGVKPSDRVLVVGASGGLGSAQVEIAKAAGATVIGIASTEEKRRKVIEKGADEVFDSTGDWQADVMKWTDGRGVSIVFDSVGAPTMRRSLNTLEMNGKLVLSGATGGDNPELSIREIYQWHRKILGAPLGNWEDFLQVTELVWKGKLKPSIHSVYPLDEIAEAQIALEKRQHFGKIVIKVSPN</sequence>
<dbReference type="InterPro" id="IPR036291">
    <property type="entry name" value="NAD(P)-bd_dom_sf"/>
</dbReference>
<dbReference type="SUPFAM" id="SSF51735">
    <property type="entry name" value="NAD(P)-binding Rossmann-fold domains"/>
    <property type="match status" value="1"/>
</dbReference>
<dbReference type="InterPro" id="IPR011032">
    <property type="entry name" value="GroES-like_sf"/>
</dbReference>
<feature type="domain" description="Enoyl reductase (ER)" evidence="2">
    <location>
        <begin position="28"/>
        <end position="364"/>
    </location>
</feature>
<dbReference type="InterPro" id="IPR013154">
    <property type="entry name" value="ADH-like_N"/>
</dbReference>